<dbReference type="InterPro" id="IPR005522">
    <property type="entry name" value="IPK"/>
</dbReference>
<protein>
    <recommendedName>
        <fullName evidence="4">Kinase</fullName>
        <ecNumber evidence="4">2.7.-.-</ecNumber>
    </recommendedName>
</protein>
<feature type="compositionally biased region" description="Basic and acidic residues" evidence="5">
    <location>
        <begin position="882"/>
        <end position="894"/>
    </location>
</feature>
<sequence>MPRPQPLPHQSTSGMAANAMTGGGGRKASVSLQLFKEAARSAAGGNDESADSRRSASRHSPSKSRHSSGSNKGKEREREHTIALPGGEAFLTFSSPLASPDATIFAPVPTGHASASRSRASSRPASRLGHHSPSVSSHPFNSPSKPAPIPHASSSHSHTPLPPHPLSSSVPHHPHPFPSGLSTSRPASPHLTPQYSHYSPRSVGTNSPIPELPVLDGRIGLGEPALPLPTAPLSLTASRLDENAVVEEEDEPIEDARGNGSGNAHDEHDLPLTQSPTADEAESLASSVVGLKLLYSPRLSIDASKSNTPHHSPPIERRRSERHAAHADERAASVSGGRPARDELPPPVPQAPVSIPGSLSAAPAGHVGFAERDDRLSSRAVSETDQSEYTNAISSSASDVETSSFYSEDEYLTGEDMGGSDDEHSGRDGDEGPASAEEEYEVDVGALQDKLKQGGGGTVSMRRTQGRASDFKSQLVGGDGRTSATVPLEPFRHQVGGHNHIFRFSKKAVCKPLTSRENQFYEAVEQSGPRLLGFVPQYLGVLNVTYRRAPTVTPAPNDKPAEGEVRNGSRLSRRHSSPVGNGSSSPARRIFRQKSGQENERGEEVPEVTLERNRHIIPDSMVWDAVKGLRKSTGRRRARRLGERSTDPETLANDSPGGGLLSSPDFAPSSYSITGSVGEKTQLAQLPSFPALAESPSTGAPVPPTPNSTPVDGAGFARGRAQSADLSTFPTAFARRFSPVRPDSLAPPSPVSWSSHRGTPSNIGGTGSTKVNTKLCEQVLREVFSSPKLREGRRGWKEGKRRKMRSLHSSGDVAAALRGGSGGEETERSRTDERGDELARDHQRGVSSSPLAASKLAKLAERPLLRETQSAVFVGSSSQPEFESHENEHEHCDDDAGVTADVDEGGDSRRASSDAGRVRRRKSSLGDDGMFTMDDVDEQSQSTPLDVVDETAPLAPELRNNAIARLGSPSSLGPAYPTPDPGSPALAPTPPPAPTPSRQEQFILMEDLTGNLKKPCVLDLKMGTRQYGILATPEKKKSQTKKCSKTTSHDLGVRICGMQVYKAIEDRYEFQDKYFGRKVTIDAFPSVLASFIHDGEKILAYHIPHILRQLYELARIVFNLEGFRFYAASLLFIYDGDPDVQTAYRRKVIEQMAAPTPHSADLKALSSSLPSQQSPWGALSSLNGSHERSASPPKRRARAMSVGDEDDEDDDGFDERTLHPSSHHRHHHSHHGHDSSRRSRHHSTRRSRSSKKMGKLAGAVTIRLIDFAHCTTGKDFLNPEEGDSLGLEPGDFSPDGKVVARFPPTHDKQPDRGFALGLRSLCAALRMIWADEWRAGHLEGMPRELHVDGEDVFRNVWGPAADEPGLVCEALTPETVYELATS</sequence>
<feature type="compositionally biased region" description="Low complexity" evidence="5">
    <location>
        <begin position="113"/>
        <end position="127"/>
    </location>
</feature>
<feature type="compositionally biased region" description="Low complexity" evidence="5">
    <location>
        <begin position="150"/>
        <end position="159"/>
    </location>
</feature>
<evidence type="ECO:0000256" key="2">
    <source>
        <dbReference type="ARBA" id="ARBA00022679"/>
    </source>
</evidence>
<keyword evidence="2 4" id="KW-0808">Transferase</keyword>
<feature type="compositionally biased region" description="Acidic residues" evidence="5">
    <location>
        <begin position="244"/>
        <end position="253"/>
    </location>
</feature>
<feature type="compositionally biased region" description="Basic residues" evidence="5">
    <location>
        <begin position="1221"/>
        <end position="1231"/>
    </location>
</feature>
<feature type="compositionally biased region" description="Low complexity" evidence="5">
    <location>
        <begin position="1165"/>
        <end position="1175"/>
    </location>
</feature>
<feature type="compositionally biased region" description="Basic residues" evidence="5">
    <location>
        <begin position="1238"/>
        <end position="1254"/>
    </location>
</feature>
<dbReference type="Pfam" id="PF03770">
    <property type="entry name" value="IPK"/>
    <property type="match status" value="1"/>
</dbReference>
<proteinExistence type="inferred from homology"/>
<feature type="region of interest" description="Disordered" evidence="5">
    <location>
        <begin position="739"/>
        <end position="770"/>
    </location>
</feature>
<reference evidence="6 7" key="1">
    <citation type="submission" date="2021-12" db="EMBL/GenBank/DDBJ databases">
        <title>High titer production of polyol ester of fatty acids by Rhodotorula paludigena BS15 towards product separation-free biomass refinery.</title>
        <authorList>
            <person name="Mano J."/>
            <person name="Ono H."/>
            <person name="Tanaka T."/>
            <person name="Naito K."/>
            <person name="Sushida H."/>
            <person name="Ike M."/>
            <person name="Tokuyasu K."/>
            <person name="Kitaoka M."/>
        </authorList>
    </citation>
    <scope>NUCLEOTIDE SEQUENCE [LARGE SCALE GENOMIC DNA]</scope>
    <source>
        <strain evidence="6 7">BS15</strain>
    </source>
</reference>
<evidence type="ECO:0000256" key="5">
    <source>
        <dbReference type="SAM" id="MobiDB-lite"/>
    </source>
</evidence>
<evidence type="ECO:0000256" key="3">
    <source>
        <dbReference type="ARBA" id="ARBA00022777"/>
    </source>
</evidence>
<comment type="similarity">
    <text evidence="1 4">Belongs to the inositol phosphokinase (IPK) family.</text>
</comment>
<evidence type="ECO:0000256" key="1">
    <source>
        <dbReference type="ARBA" id="ARBA00007374"/>
    </source>
</evidence>
<dbReference type="SUPFAM" id="SSF56104">
    <property type="entry name" value="SAICAR synthase-like"/>
    <property type="match status" value="1"/>
</dbReference>
<feature type="compositionally biased region" description="Polar residues" evidence="5">
    <location>
        <begin position="751"/>
        <end position="770"/>
    </location>
</feature>
<feature type="compositionally biased region" description="Acidic residues" evidence="5">
    <location>
        <begin position="1203"/>
        <end position="1213"/>
    </location>
</feature>
<feature type="compositionally biased region" description="Basic residues" evidence="5">
    <location>
        <begin position="55"/>
        <end position="66"/>
    </location>
</feature>
<feature type="compositionally biased region" description="Polar residues" evidence="5">
    <location>
        <begin position="379"/>
        <end position="406"/>
    </location>
</feature>
<dbReference type="Proteomes" id="UP001342314">
    <property type="component" value="Unassembled WGS sequence"/>
</dbReference>
<dbReference type="Gene3D" id="3.30.470.160">
    <property type="entry name" value="Inositol polyphosphate kinase"/>
    <property type="match status" value="1"/>
</dbReference>
<feature type="region of interest" description="Disordered" evidence="5">
    <location>
        <begin position="299"/>
        <end position="486"/>
    </location>
</feature>
<comment type="caution">
    <text evidence="6">The sequence shown here is derived from an EMBL/GenBank/DDBJ whole genome shotgun (WGS) entry which is preliminary data.</text>
</comment>
<feature type="region of interest" description="Disordered" evidence="5">
    <location>
        <begin position="691"/>
        <end position="716"/>
    </location>
</feature>
<dbReference type="GO" id="GO:0000824">
    <property type="term" value="F:inositol-1,4,5,6-tetrakisphosphate 3-kinase activity"/>
    <property type="evidence" value="ECO:0007669"/>
    <property type="project" value="TreeGrafter"/>
</dbReference>
<dbReference type="GO" id="GO:0046854">
    <property type="term" value="P:phosphatidylinositol phosphate biosynthetic process"/>
    <property type="evidence" value="ECO:0007669"/>
    <property type="project" value="TreeGrafter"/>
</dbReference>
<dbReference type="InterPro" id="IPR038286">
    <property type="entry name" value="IPK_sf"/>
</dbReference>
<dbReference type="GO" id="GO:0005634">
    <property type="term" value="C:nucleus"/>
    <property type="evidence" value="ECO:0007669"/>
    <property type="project" value="TreeGrafter"/>
</dbReference>
<dbReference type="PANTHER" id="PTHR12400:SF21">
    <property type="entry name" value="KINASE"/>
    <property type="match status" value="1"/>
</dbReference>
<feature type="compositionally biased region" description="Acidic residues" evidence="5">
    <location>
        <begin position="895"/>
        <end position="905"/>
    </location>
</feature>
<dbReference type="GO" id="GO:0005737">
    <property type="term" value="C:cytoplasm"/>
    <property type="evidence" value="ECO:0007669"/>
    <property type="project" value="TreeGrafter"/>
</dbReference>
<feature type="compositionally biased region" description="Basic and acidic residues" evidence="5">
    <location>
        <begin position="595"/>
        <end position="612"/>
    </location>
</feature>
<keyword evidence="7" id="KW-1185">Reference proteome</keyword>
<dbReference type="EC" id="2.7.-.-" evidence="4"/>
<feature type="region of interest" description="Disordered" evidence="5">
    <location>
        <begin position="551"/>
        <end position="612"/>
    </location>
</feature>
<dbReference type="GO" id="GO:0032958">
    <property type="term" value="P:inositol phosphate biosynthetic process"/>
    <property type="evidence" value="ECO:0007669"/>
    <property type="project" value="InterPro"/>
</dbReference>
<accession>A0AAV5GR61</accession>
<feature type="region of interest" description="Disordered" evidence="5">
    <location>
        <begin position="874"/>
        <end position="944"/>
    </location>
</feature>
<feature type="region of interest" description="Disordered" evidence="5">
    <location>
        <begin position="1160"/>
        <end position="1255"/>
    </location>
</feature>
<dbReference type="EMBL" id="BQKY01000012">
    <property type="protein sequence ID" value="GJN92683.1"/>
    <property type="molecule type" value="Genomic_DNA"/>
</dbReference>
<keyword evidence="3 4" id="KW-0418">Kinase</keyword>
<organism evidence="6 7">
    <name type="scientific">Rhodotorula paludigena</name>
    <dbReference type="NCBI Taxonomy" id="86838"/>
    <lineage>
        <taxon>Eukaryota</taxon>
        <taxon>Fungi</taxon>
        <taxon>Dikarya</taxon>
        <taxon>Basidiomycota</taxon>
        <taxon>Pucciniomycotina</taxon>
        <taxon>Microbotryomycetes</taxon>
        <taxon>Sporidiobolales</taxon>
        <taxon>Sporidiobolaceae</taxon>
        <taxon>Rhodotorula</taxon>
    </lineage>
</organism>
<gene>
    <name evidence="6" type="ORF">Rhopal_005718-T1</name>
</gene>
<feature type="compositionally biased region" description="Basic and acidic residues" evidence="5">
    <location>
        <begin position="72"/>
        <end position="81"/>
    </location>
</feature>
<feature type="region of interest" description="Disordered" evidence="5">
    <location>
        <begin position="1"/>
        <end position="284"/>
    </location>
</feature>
<feature type="compositionally biased region" description="Basic and acidic residues" evidence="5">
    <location>
        <begin position="825"/>
        <end position="844"/>
    </location>
</feature>
<feature type="compositionally biased region" description="Basic and acidic residues" evidence="5">
    <location>
        <begin position="421"/>
        <end position="430"/>
    </location>
</feature>
<feature type="region of interest" description="Disordered" evidence="5">
    <location>
        <begin position="791"/>
        <end position="852"/>
    </location>
</feature>
<feature type="compositionally biased region" description="Basic residues" evidence="5">
    <location>
        <begin position="628"/>
        <end position="639"/>
    </location>
</feature>
<feature type="compositionally biased region" description="Pro residues" evidence="5">
    <location>
        <begin position="976"/>
        <end position="995"/>
    </location>
</feature>
<evidence type="ECO:0000313" key="6">
    <source>
        <dbReference type="EMBL" id="GJN92683.1"/>
    </source>
</evidence>
<feature type="region of interest" description="Disordered" evidence="5">
    <location>
        <begin position="628"/>
        <end position="674"/>
    </location>
</feature>
<feature type="region of interest" description="Disordered" evidence="5">
    <location>
        <begin position="965"/>
        <end position="997"/>
    </location>
</feature>
<dbReference type="PANTHER" id="PTHR12400">
    <property type="entry name" value="INOSITOL POLYPHOSPHATE KINASE"/>
    <property type="match status" value="1"/>
</dbReference>
<feature type="compositionally biased region" description="Polar residues" evidence="5">
    <location>
        <begin position="180"/>
        <end position="208"/>
    </location>
</feature>
<evidence type="ECO:0000256" key="4">
    <source>
        <dbReference type="RuleBase" id="RU363090"/>
    </source>
</evidence>
<evidence type="ECO:0000313" key="7">
    <source>
        <dbReference type="Proteomes" id="UP001342314"/>
    </source>
</evidence>
<feature type="compositionally biased region" description="Basic and acidic residues" evidence="5">
    <location>
        <begin position="313"/>
        <end position="331"/>
    </location>
</feature>
<dbReference type="GO" id="GO:0008440">
    <property type="term" value="F:inositol-1,4,5-trisphosphate 3-kinase activity"/>
    <property type="evidence" value="ECO:0007669"/>
    <property type="project" value="TreeGrafter"/>
</dbReference>
<name>A0AAV5GR61_9BASI</name>